<dbReference type="AlphaFoldDB" id="A0A1H8WP38"/>
<dbReference type="EMBL" id="FODV01000036">
    <property type="protein sequence ID" value="SEP29450.1"/>
    <property type="molecule type" value="Genomic_DNA"/>
</dbReference>
<keyword evidence="4" id="KW-1185">Reference proteome</keyword>
<accession>A0A1H8WP38</accession>
<name>A0A1H8WP38_9EURY</name>
<reference evidence="4" key="1">
    <citation type="submission" date="2016-10" db="EMBL/GenBank/DDBJ databases">
        <authorList>
            <person name="Varghese N."/>
            <person name="Submissions S."/>
        </authorList>
    </citation>
    <scope>NUCLEOTIDE SEQUENCE [LARGE SCALE GENOMIC DNA]</scope>
    <source>
        <strain evidence="4">CGMCC 1.10121</strain>
    </source>
</reference>
<evidence type="ECO:0000313" key="3">
    <source>
        <dbReference type="EMBL" id="SEP29450.1"/>
    </source>
</evidence>
<organism evidence="3 4">
    <name type="scientific">Halogranum amylolyticum</name>
    <dbReference type="NCBI Taxonomy" id="660520"/>
    <lineage>
        <taxon>Archaea</taxon>
        <taxon>Methanobacteriati</taxon>
        <taxon>Methanobacteriota</taxon>
        <taxon>Stenosarchaea group</taxon>
        <taxon>Halobacteria</taxon>
        <taxon>Halobacteriales</taxon>
        <taxon>Haloferacaceae</taxon>
    </lineage>
</organism>
<feature type="compositionally biased region" description="Basic and acidic residues" evidence="2">
    <location>
        <begin position="17"/>
        <end position="32"/>
    </location>
</feature>
<evidence type="ECO:0000256" key="1">
    <source>
        <dbReference type="SAM" id="Coils"/>
    </source>
</evidence>
<evidence type="ECO:0000256" key="2">
    <source>
        <dbReference type="SAM" id="MobiDB-lite"/>
    </source>
</evidence>
<feature type="region of interest" description="Disordered" evidence="2">
    <location>
        <begin position="1"/>
        <end position="36"/>
    </location>
</feature>
<keyword evidence="1" id="KW-0175">Coiled coil</keyword>
<feature type="coiled-coil region" evidence="1">
    <location>
        <begin position="36"/>
        <end position="63"/>
    </location>
</feature>
<protein>
    <submittedName>
        <fullName evidence="3">Uncharacterized protein</fullName>
    </submittedName>
</protein>
<dbReference type="RefSeq" id="WP_089828006.1">
    <property type="nucleotide sequence ID" value="NZ_FODV01000036.1"/>
</dbReference>
<gene>
    <name evidence="3" type="ORF">SAMN04487948_1369</name>
</gene>
<proteinExistence type="predicted"/>
<dbReference type="Proteomes" id="UP000199126">
    <property type="component" value="Unassembled WGS sequence"/>
</dbReference>
<sequence length="72" mass="8598">MEDSYEVKRSRGLMTATDREMISERSSNDSRRNQSVSRIRWRIEEVETDVEILEENHPELLEELREVVCQDS</sequence>
<evidence type="ECO:0000313" key="4">
    <source>
        <dbReference type="Proteomes" id="UP000199126"/>
    </source>
</evidence>